<dbReference type="GeneID" id="60852010"/>
<gene>
    <name evidence="3" type="ORF">GCM10008916_25040</name>
</gene>
<proteinExistence type="predicted"/>
<keyword evidence="2" id="KW-0472">Membrane</keyword>
<evidence type="ECO:0000256" key="2">
    <source>
        <dbReference type="SAM" id="Phobius"/>
    </source>
</evidence>
<feature type="compositionally biased region" description="Polar residues" evidence="1">
    <location>
        <begin position="166"/>
        <end position="185"/>
    </location>
</feature>
<sequence>MREKRKKRGNTILLVLAISMILVLTAGVTVTSILNTTRLNQSSKIIDDLVYASESGLELGIGEVRSGNLVFNESKKTDGTRFDGILKTDVVDRVDISSTKISDTEYELESIAYSKRNTNVFKKVKTKIQKNNISNSINPDGDIMKNGLGVGDGNLVISGGNKSQIDLDDTNINSPNTPDYSGNSEASKKPFDNNVNNQLYNKFIIDNSKIEHKDKVEVSSFSQLLTEAKDITSGIKANNGIGKIIFNGKMNGGSAHTYTVLIINAKELVIKNVAPEMLNTTAILTNADILLDGVAVHAVDSTIFGNKIKITNGGSLTIDGSFQHTPTYDAGWGISEDSMKELSNVIKQYITNWGAPSTGGGSNNGSGSTSSDFEFVDGTFEYE</sequence>
<name>A0ABN1LTJ5_9CLOT</name>
<keyword evidence="4" id="KW-1185">Reference proteome</keyword>
<protein>
    <recommendedName>
        <fullName evidence="5">Type 4 fimbrial biogenesis protein PilX N-terminal domain-containing protein</fullName>
    </recommendedName>
</protein>
<keyword evidence="2" id="KW-0812">Transmembrane</keyword>
<dbReference type="Proteomes" id="UP001501764">
    <property type="component" value="Unassembled WGS sequence"/>
</dbReference>
<accession>A0ABN1LTJ5</accession>
<reference evidence="3 4" key="1">
    <citation type="journal article" date="2019" name="Int. J. Syst. Evol. Microbiol.">
        <title>The Global Catalogue of Microorganisms (GCM) 10K type strain sequencing project: providing services to taxonomists for standard genome sequencing and annotation.</title>
        <authorList>
            <consortium name="The Broad Institute Genomics Platform"/>
            <consortium name="The Broad Institute Genome Sequencing Center for Infectious Disease"/>
            <person name="Wu L."/>
            <person name="Ma J."/>
        </authorList>
    </citation>
    <scope>NUCLEOTIDE SEQUENCE [LARGE SCALE GENOMIC DNA]</scope>
    <source>
        <strain evidence="3 4">JCM 6485</strain>
    </source>
</reference>
<organism evidence="3 4">
    <name type="scientific">Clostridium nitritogenes</name>
    <dbReference type="NCBI Taxonomy" id="83340"/>
    <lineage>
        <taxon>Bacteria</taxon>
        <taxon>Bacillati</taxon>
        <taxon>Bacillota</taxon>
        <taxon>Clostridia</taxon>
        <taxon>Eubacteriales</taxon>
        <taxon>Clostridiaceae</taxon>
        <taxon>Clostridium</taxon>
    </lineage>
</organism>
<comment type="caution">
    <text evidence="3">The sequence shown here is derived from an EMBL/GenBank/DDBJ whole genome shotgun (WGS) entry which is preliminary data.</text>
</comment>
<keyword evidence="2" id="KW-1133">Transmembrane helix</keyword>
<dbReference type="RefSeq" id="WP_054199763.1">
    <property type="nucleotide sequence ID" value="NZ_BAAACO010000002.1"/>
</dbReference>
<feature type="region of interest" description="Disordered" evidence="1">
    <location>
        <begin position="357"/>
        <end position="383"/>
    </location>
</feature>
<feature type="transmembrane region" description="Helical" evidence="2">
    <location>
        <begin position="12"/>
        <end position="34"/>
    </location>
</feature>
<evidence type="ECO:0000313" key="3">
    <source>
        <dbReference type="EMBL" id="GAA0860122.1"/>
    </source>
</evidence>
<dbReference type="EMBL" id="BAAACO010000002">
    <property type="protein sequence ID" value="GAA0860122.1"/>
    <property type="molecule type" value="Genomic_DNA"/>
</dbReference>
<evidence type="ECO:0000256" key="1">
    <source>
        <dbReference type="SAM" id="MobiDB-lite"/>
    </source>
</evidence>
<evidence type="ECO:0008006" key="5">
    <source>
        <dbReference type="Google" id="ProtNLM"/>
    </source>
</evidence>
<feature type="region of interest" description="Disordered" evidence="1">
    <location>
        <begin position="166"/>
        <end position="192"/>
    </location>
</feature>
<evidence type="ECO:0000313" key="4">
    <source>
        <dbReference type="Proteomes" id="UP001501764"/>
    </source>
</evidence>